<dbReference type="PROSITE" id="PS51939">
    <property type="entry name" value="XRRM"/>
    <property type="match status" value="1"/>
</dbReference>
<feature type="region of interest" description="Disordered" evidence="5">
    <location>
        <begin position="1"/>
        <end position="37"/>
    </location>
</feature>
<feature type="compositionally biased region" description="Basic and acidic residues" evidence="5">
    <location>
        <begin position="389"/>
        <end position="399"/>
    </location>
</feature>
<dbReference type="InterPro" id="IPR036390">
    <property type="entry name" value="WH_DNA-bd_sf"/>
</dbReference>
<dbReference type="Gene3D" id="3.30.70.330">
    <property type="match status" value="2"/>
</dbReference>
<dbReference type="SUPFAM" id="SSF54928">
    <property type="entry name" value="RNA-binding domain, RBD"/>
    <property type="match status" value="1"/>
</dbReference>
<evidence type="ECO:0000259" key="8">
    <source>
        <dbReference type="PROSITE" id="PS51939"/>
    </source>
</evidence>
<feature type="region of interest" description="Disordered" evidence="5">
    <location>
        <begin position="341"/>
        <end position="410"/>
    </location>
</feature>
<feature type="domain" description="HTH La-type RNA-binding" evidence="7">
    <location>
        <begin position="33"/>
        <end position="125"/>
    </location>
</feature>
<dbReference type="AlphaFoldDB" id="A0ABD1CV37"/>
<organism evidence="9 10">
    <name type="scientific">Culex pipiens pipiens</name>
    <name type="common">Northern house mosquito</name>
    <dbReference type="NCBI Taxonomy" id="38569"/>
    <lineage>
        <taxon>Eukaryota</taxon>
        <taxon>Metazoa</taxon>
        <taxon>Ecdysozoa</taxon>
        <taxon>Arthropoda</taxon>
        <taxon>Hexapoda</taxon>
        <taxon>Insecta</taxon>
        <taxon>Pterygota</taxon>
        <taxon>Neoptera</taxon>
        <taxon>Endopterygota</taxon>
        <taxon>Diptera</taxon>
        <taxon>Nematocera</taxon>
        <taxon>Culicoidea</taxon>
        <taxon>Culicidae</taxon>
        <taxon>Culicinae</taxon>
        <taxon>Culicini</taxon>
        <taxon>Culex</taxon>
        <taxon>Culex</taxon>
    </lineage>
</organism>
<feature type="domain" description="RRM" evidence="6">
    <location>
        <begin position="137"/>
        <end position="229"/>
    </location>
</feature>
<evidence type="ECO:0000256" key="4">
    <source>
        <dbReference type="PROSITE-ProRule" id="PRU00332"/>
    </source>
</evidence>
<dbReference type="SMART" id="SM00715">
    <property type="entry name" value="LA"/>
    <property type="match status" value="1"/>
</dbReference>
<dbReference type="PROSITE" id="PS50102">
    <property type="entry name" value="RRM"/>
    <property type="match status" value="1"/>
</dbReference>
<dbReference type="SUPFAM" id="SSF46785">
    <property type="entry name" value="Winged helix' DNA-binding domain"/>
    <property type="match status" value="1"/>
</dbReference>
<dbReference type="CDD" id="cd12541">
    <property type="entry name" value="RRM2_La"/>
    <property type="match status" value="1"/>
</dbReference>
<feature type="compositionally biased region" description="Basic residues" evidence="5">
    <location>
        <begin position="352"/>
        <end position="365"/>
    </location>
</feature>
<dbReference type="Proteomes" id="UP001562425">
    <property type="component" value="Unassembled WGS sequence"/>
</dbReference>
<sequence>MTETETKVAAAEEPTKTTEEEAPESTDEATTTPANVSKLEGSIIRQLEYYFGDANLARDKFLLEQISKEEGWVPLDVLLTFKRLKSLSEDKKVIVDAIEKSDEGLIEISEDRQKLRRHPERPVPELNEEKRKEIYARTVYVKGFAPEDGTQMNELLEFFEPYEKVSNIVMRKYHDKATKKYLFKGSVFVTFANKEQAAEFLKKEKLTYKEKELICKSQDDYFEQKKAERKKKDKKKEEEKFDIGHLPKVACVHLDGFGKETSRETIKETILKLDESLEVAFIDYQKTDSNGVVRFSTEGNGKKFVEKLTDNKITIDDEEITARLLEGDEETEFLRKVVKDQAARRAAQGGRNKGRFQKGGHRNHKNGGGGGGHGGKKRKTEDESPAEPATKKVTTEAKADAQLPHKSHTV</sequence>
<dbReference type="EMBL" id="JBEHCU010009223">
    <property type="protein sequence ID" value="KAL1380298.1"/>
    <property type="molecule type" value="Genomic_DNA"/>
</dbReference>
<dbReference type="PROSITE" id="PS50961">
    <property type="entry name" value="HTH_LA"/>
    <property type="match status" value="1"/>
</dbReference>
<evidence type="ECO:0000256" key="3">
    <source>
        <dbReference type="ARBA" id="ARBA00023242"/>
    </source>
</evidence>
<keyword evidence="2 4" id="KW-0694">RNA-binding</keyword>
<dbReference type="InterPro" id="IPR012677">
    <property type="entry name" value="Nucleotide-bd_a/b_plait_sf"/>
</dbReference>
<dbReference type="PANTHER" id="PTHR22792">
    <property type="entry name" value="LUPUS LA PROTEIN-RELATED"/>
    <property type="match status" value="1"/>
</dbReference>
<dbReference type="InterPro" id="IPR045180">
    <property type="entry name" value="La_dom_prot"/>
</dbReference>
<reference evidence="9 10" key="1">
    <citation type="submission" date="2024-05" db="EMBL/GenBank/DDBJ databases">
        <title>Culex pipiens pipiens assembly and annotation.</title>
        <authorList>
            <person name="Alout H."/>
            <person name="Durand T."/>
        </authorList>
    </citation>
    <scope>NUCLEOTIDE SEQUENCE [LARGE SCALE GENOMIC DNA]</scope>
    <source>
        <strain evidence="9">HA-2024</strain>
        <tissue evidence="9">Whole body</tissue>
    </source>
</reference>
<evidence type="ECO:0000259" key="6">
    <source>
        <dbReference type="PROSITE" id="PS50102"/>
    </source>
</evidence>
<protein>
    <submittedName>
        <fullName evidence="9">Uncharacterized protein</fullName>
    </submittedName>
</protein>
<dbReference type="CDD" id="cd12291">
    <property type="entry name" value="RRM1_La"/>
    <property type="match status" value="1"/>
</dbReference>
<keyword evidence="3" id="KW-0539">Nucleus</keyword>
<dbReference type="InterPro" id="IPR035979">
    <property type="entry name" value="RBD_domain_sf"/>
</dbReference>
<dbReference type="PRINTS" id="PR00302">
    <property type="entry name" value="LUPUSLA"/>
</dbReference>
<evidence type="ECO:0000259" key="7">
    <source>
        <dbReference type="PROSITE" id="PS50961"/>
    </source>
</evidence>
<dbReference type="PANTHER" id="PTHR22792:SF166">
    <property type="entry name" value="LUPUS LA PROTEIN HOMOLOG"/>
    <property type="match status" value="1"/>
</dbReference>
<dbReference type="Pfam" id="PF05383">
    <property type="entry name" value="La"/>
    <property type="match status" value="1"/>
</dbReference>
<dbReference type="GO" id="GO:0003723">
    <property type="term" value="F:RNA binding"/>
    <property type="evidence" value="ECO:0007669"/>
    <property type="project" value="UniProtKB-UniRule"/>
</dbReference>
<proteinExistence type="predicted"/>
<keyword evidence="10" id="KW-1185">Reference proteome</keyword>
<name>A0ABD1CV37_CULPP</name>
<accession>A0ABD1CV37</accession>
<gene>
    <name evidence="9" type="ORF">pipiens_014322</name>
</gene>
<evidence type="ECO:0000313" key="10">
    <source>
        <dbReference type="Proteomes" id="UP001562425"/>
    </source>
</evidence>
<dbReference type="InterPro" id="IPR000504">
    <property type="entry name" value="RRM_dom"/>
</dbReference>
<evidence type="ECO:0000256" key="1">
    <source>
        <dbReference type="ARBA" id="ARBA00004123"/>
    </source>
</evidence>
<evidence type="ECO:0000313" key="9">
    <source>
        <dbReference type="EMBL" id="KAL1380298.1"/>
    </source>
</evidence>
<dbReference type="Pfam" id="PF00076">
    <property type="entry name" value="RRM_1"/>
    <property type="match status" value="1"/>
</dbReference>
<comment type="caution">
    <text evidence="9">The sequence shown here is derived from an EMBL/GenBank/DDBJ whole genome shotgun (WGS) entry which is preliminary data.</text>
</comment>
<dbReference type="GO" id="GO:1990904">
    <property type="term" value="C:ribonucleoprotein complex"/>
    <property type="evidence" value="ECO:0007669"/>
    <property type="project" value="UniProtKB-UniRule"/>
</dbReference>
<dbReference type="InterPro" id="IPR036388">
    <property type="entry name" value="WH-like_DNA-bd_sf"/>
</dbReference>
<comment type="subcellular location">
    <subcellularLocation>
        <location evidence="1">Nucleus</location>
    </subcellularLocation>
</comment>
<evidence type="ECO:0000256" key="5">
    <source>
        <dbReference type="SAM" id="MobiDB-lite"/>
    </source>
</evidence>
<dbReference type="Pfam" id="PF08777">
    <property type="entry name" value="RRM_3"/>
    <property type="match status" value="1"/>
</dbReference>
<dbReference type="InterPro" id="IPR006630">
    <property type="entry name" value="La_HTH"/>
</dbReference>
<dbReference type="GO" id="GO:0005634">
    <property type="term" value="C:nucleus"/>
    <property type="evidence" value="ECO:0007669"/>
    <property type="project" value="UniProtKB-SubCell"/>
</dbReference>
<feature type="domain" description="XRRM" evidence="8">
    <location>
        <begin position="245"/>
        <end position="366"/>
    </location>
</feature>
<dbReference type="SMART" id="SM00360">
    <property type="entry name" value="RRM"/>
    <property type="match status" value="1"/>
</dbReference>
<dbReference type="Gene3D" id="1.10.10.10">
    <property type="entry name" value="Winged helix-like DNA-binding domain superfamily/Winged helix DNA-binding domain"/>
    <property type="match status" value="1"/>
</dbReference>
<dbReference type="CDD" id="cd08028">
    <property type="entry name" value="LARP_3"/>
    <property type="match status" value="1"/>
</dbReference>
<dbReference type="InterPro" id="IPR002344">
    <property type="entry name" value="Lupus_La"/>
</dbReference>
<dbReference type="InterPro" id="IPR014886">
    <property type="entry name" value="La_xRRM"/>
</dbReference>
<evidence type="ECO:0000256" key="2">
    <source>
        <dbReference type="ARBA" id="ARBA00022884"/>
    </source>
</evidence>